<evidence type="ECO:0000313" key="2">
    <source>
        <dbReference type="Proteomes" id="UP001642484"/>
    </source>
</evidence>
<keyword evidence="2" id="KW-1185">Reference proteome</keyword>
<proteinExistence type="predicted"/>
<comment type="caution">
    <text evidence="1">The sequence shown here is derived from an EMBL/GenBank/DDBJ whole genome shotgun (WGS) entry which is preliminary data.</text>
</comment>
<protein>
    <submittedName>
        <fullName evidence="1">Uncharacterized protein</fullName>
    </submittedName>
</protein>
<dbReference type="EMBL" id="CAXAMN010021374">
    <property type="protein sequence ID" value="CAK9058905.1"/>
    <property type="molecule type" value="Genomic_DNA"/>
</dbReference>
<gene>
    <name evidence="1" type="ORF">CCMP2556_LOCUS29038</name>
</gene>
<accession>A0ABP0N534</accession>
<dbReference type="Proteomes" id="UP001642484">
    <property type="component" value="Unassembled WGS sequence"/>
</dbReference>
<evidence type="ECO:0000313" key="1">
    <source>
        <dbReference type="EMBL" id="CAK9058905.1"/>
    </source>
</evidence>
<sequence>MALAPMHGPSSWRGTEVVLTDGLEAAFVAGGPPSPPCFPRQDIRLPKMVQLSVPLLQLLAVYLGQLQCCWGLMVIGSSGPALKVELWEGLFLRHRGRLLPLGETSTKMIQDKEVSGICAQLSVGLRWSARQRQCEA</sequence>
<name>A0ABP0N534_9DINO</name>
<organism evidence="1 2">
    <name type="scientific">Durusdinium trenchii</name>
    <dbReference type="NCBI Taxonomy" id="1381693"/>
    <lineage>
        <taxon>Eukaryota</taxon>
        <taxon>Sar</taxon>
        <taxon>Alveolata</taxon>
        <taxon>Dinophyceae</taxon>
        <taxon>Suessiales</taxon>
        <taxon>Symbiodiniaceae</taxon>
        <taxon>Durusdinium</taxon>
    </lineage>
</organism>
<reference evidence="1 2" key="1">
    <citation type="submission" date="2024-02" db="EMBL/GenBank/DDBJ databases">
        <authorList>
            <person name="Chen Y."/>
            <person name="Shah S."/>
            <person name="Dougan E. K."/>
            <person name="Thang M."/>
            <person name="Chan C."/>
        </authorList>
    </citation>
    <scope>NUCLEOTIDE SEQUENCE [LARGE SCALE GENOMIC DNA]</scope>
</reference>